<dbReference type="Gene3D" id="3.40.50.720">
    <property type="entry name" value="NAD(P)-binding Rossmann-like Domain"/>
    <property type="match status" value="1"/>
</dbReference>
<evidence type="ECO:0000313" key="7">
    <source>
        <dbReference type="EMBL" id="KAF3799136.1"/>
    </source>
</evidence>
<dbReference type="GO" id="GO:0016491">
    <property type="term" value="F:oxidoreductase activity"/>
    <property type="evidence" value="ECO:0007669"/>
    <property type="project" value="UniProtKB-KW"/>
</dbReference>
<reference evidence="7" key="2">
    <citation type="submission" date="2020-03" db="EMBL/GenBank/DDBJ databases">
        <authorList>
            <person name="Fu F.-F."/>
            <person name="Chen J."/>
        </authorList>
    </citation>
    <scope>NUCLEOTIDE SEQUENCE</scope>
    <source>
        <strain evidence="7">Lc1</strain>
    </source>
</reference>
<dbReference type="PANTHER" id="PTHR43775:SF22">
    <property type="entry name" value="SYNTHASE, PUTATIVE (JCVI)-RELATED"/>
    <property type="match status" value="1"/>
</dbReference>
<keyword evidence="4" id="KW-0511">Multifunctional enzyme</keyword>
<dbReference type="Proteomes" id="UP000613401">
    <property type="component" value="Unassembled WGS sequence"/>
</dbReference>
<dbReference type="EMBL" id="WVTB01000086">
    <property type="protein sequence ID" value="KAF3799136.1"/>
    <property type="molecule type" value="Genomic_DNA"/>
</dbReference>
<dbReference type="GeneID" id="69022423"/>
<keyword evidence="2" id="KW-0597">Phosphoprotein</keyword>
<evidence type="ECO:0000256" key="1">
    <source>
        <dbReference type="ARBA" id="ARBA00022450"/>
    </source>
</evidence>
<dbReference type="PROSITE" id="PS50075">
    <property type="entry name" value="CARRIER"/>
    <property type="match status" value="1"/>
</dbReference>
<evidence type="ECO:0000256" key="4">
    <source>
        <dbReference type="ARBA" id="ARBA00023268"/>
    </source>
</evidence>
<dbReference type="RefSeq" id="XP_045258296.1">
    <property type="nucleotide sequence ID" value="XM_045415123.1"/>
</dbReference>
<name>A0A8H4C847_COLGL</name>
<protein>
    <submittedName>
        <fullName evidence="7">Lovastatin nonaketide synthase</fullName>
    </submittedName>
</protein>
<sequence>MAAITSSAAQLGHLPEPRLKKQTWSNSRSLLRRAELLATDFTNSSLRRLELSALVDWKAEKPLLAKVRPVDSGNLFVNDKTYLLVGLTRDLGRSLARWMVLHGAKYVVLTSRNPRVDPRWIAHVEALGGKVTSLPIPPIPLSHLLAFHCRFLTPNLNFLFSDVANQESVDAGFAKLQDLKLPPTAGIAFGPLVLQDAMLKNMDLWSPRFFDPDGSNPLDFFVMFSPIVAVMGHPGQANYSAANCYLQALAQQRLSKGLTGSTVDIGAVYGIGFVTKAELEEDFNAIRFKFDSAEEHELHTLFAEAVIREQRKDSTAGGGDKGSVKEQLQQAMTLGQLLPSVPFGFGFWERIKLMSLLDNLSAKLRVTLQIPDGEDRHPDVPLMDQGVDSLGAGTIGSWFSKQLLLDLPLLMVFSGASVADLADDAAARLPASAIPLVNQGEDTNADSSDDTRSNTATNETSAGTPLTGSVDSFSDGGAEAFDDDDGPVVVQQGNEDPTVFNNTIGMFMKGAIDLERLSRSLRRCS</sequence>
<feature type="compositionally biased region" description="Polar residues" evidence="5">
    <location>
        <begin position="453"/>
        <end position="472"/>
    </location>
</feature>
<dbReference type="SUPFAM" id="SSF47336">
    <property type="entry name" value="ACP-like"/>
    <property type="match status" value="1"/>
</dbReference>
<evidence type="ECO:0000256" key="3">
    <source>
        <dbReference type="ARBA" id="ARBA00023002"/>
    </source>
</evidence>
<keyword evidence="8" id="KW-1185">Reference proteome</keyword>
<gene>
    <name evidence="7" type="ORF">GCG54_00015318</name>
</gene>
<dbReference type="Pfam" id="PF00550">
    <property type="entry name" value="PP-binding"/>
    <property type="match status" value="1"/>
</dbReference>
<reference evidence="7" key="1">
    <citation type="journal article" date="2020" name="Phytopathology">
        <title>Genome sequence and comparative analysis of Colletotrichum gloeosporioides isolated from Liriodendron leaves.</title>
        <authorList>
            <person name="Fu F.F."/>
            <person name="Hao Z."/>
            <person name="Wang P."/>
            <person name="Lu Y."/>
            <person name="Xue L.J."/>
            <person name="Wei G."/>
            <person name="Tian Y."/>
            <person name="Baishi H."/>
            <person name="Xu H."/>
            <person name="Shi J."/>
            <person name="Cheng T."/>
            <person name="Wang G."/>
            <person name="Yi Y."/>
            <person name="Chen J."/>
        </authorList>
    </citation>
    <scope>NUCLEOTIDE SEQUENCE</scope>
    <source>
        <strain evidence="7">Lc1</strain>
    </source>
</reference>
<keyword evidence="1" id="KW-0596">Phosphopantetheine</keyword>
<feature type="region of interest" description="Disordered" evidence="5">
    <location>
        <begin position="438"/>
        <end position="487"/>
    </location>
</feature>
<dbReference type="GO" id="GO:0031177">
    <property type="term" value="F:phosphopantetheine binding"/>
    <property type="evidence" value="ECO:0007669"/>
    <property type="project" value="InterPro"/>
</dbReference>
<dbReference type="InterPro" id="IPR050091">
    <property type="entry name" value="PKS_NRPS_Biosynth_Enz"/>
</dbReference>
<evidence type="ECO:0000256" key="5">
    <source>
        <dbReference type="SAM" id="MobiDB-lite"/>
    </source>
</evidence>
<dbReference type="PANTHER" id="PTHR43775">
    <property type="entry name" value="FATTY ACID SYNTHASE"/>
    <property type="match status" value="1"/>
</dbReference>
<dbReference type="InterPro" id="IPR036736">
    <property type="entry name" value="ACP-like_sf"/>
</dbReference>
<dbReference type="SMART" id="SM00823">
    <property type="entry name" value="PKS_PP"/>
    <property type="match status" value="1"/>
</dbReference>
<dbReference type="InterPro" id="IPR013968">
    <property type="entry name" value="PKS_KR"/>
</dbReference>
<evidence type="ECO:0000256" key="2">
    <source>
        <dbReference type="ARBA" id="ARBA00022553"/>
    </source>
</evidence>
<dbReference type="Pfam" id="PF08659">
    <property type="entry name" value="KR"/>
    <property type="match status" value="2"/>
</dbReference>
<dbReference type="InterPro" id="IPR009081">
    <property type="entry name" value="PP-bd_ACP"/>
</dbReference>
<dbReference type="SMART" id="SM00822">
    <property type="entry name" value="PKS_KR"/>
    <property type="match status" value="1"/>
</dbReference>
<dbReference type="SUPFAM" id="SSF51735">
    <property type="entry name" value="NAD(P)-binding Rossmann-fold domains"/>
    <property type="match status" value="1"/>
</dbReference>
<dbReference type="AlphaFoldDB" id="A0A8H4C847"/>
<dbReference type="InterPro" id="IPR057326">
    <property type="entry name" value="KR_dom"/>
</dbReference>
<accession>A0A8H4C847</accession>
<proteinExistence type="predicted"/>
<comment type="caution">
    <text evidence="7">The sequence shown here is derived from an EMBL/GenBank/DDBJ whole genome shotgun (WGS) entry which is preliminary data.</text>
</comment>
<evidence type="ECO:0000259" key="6">
    <source>
        <dbReference type="PROSITE" id="PS50075"/>
    </source>
</evidence>
<dbReference type="GO" id="GO:0044550">
    <property type="term" value="P:secondary metabolite biosynthetic process"/>
    <property type="evidence" value="ECO:0007669"/>
    <property type="project" value="TreeGrafter"/>
</dbReference>
<organism evidence="7 8">
    <name type="scientific">Colletotrichum gloeosporioides</name>
    <name type="common">Anthracnose fungus</name>
    <name type="synonym">Glomerella cingulata</name>
    <dbReference type="NCBI Taxonomy" id="474922"/>
    <lineage>
        <taxon>Eukaryota</taxon>
        <taxon>Fungi</taxon>
        <taxon>Dikarya</taxon>
        <taxon>Ascomycota</taxon>
        <taxon>Pezizomycotina</taxon>
        <taxon>Sordariomycetes</taxon>
        <taxon>Hypocreomycetidae</taxon>
        <taxon>Glomerellales</taxon>
        <taxon>Glomerellaceae</taxon>
        <taxon>Colletotrichum</taxon>
        <taxon>Colletotrichum gloeosporioides species complex</taxon>
    </lineage>
</organism>
<feature type="domain" description="Carrier" evidence="6">
    <location>
        <begin position="354"/>
        <end position="429"/>
    </location>
</feature>
<dbReference type="InterPro" id="IPR036291">
    <property type="entry name" value="NAD(P)-bd_dom_sf"/>
</dbReference>
<evidence type="ECO:0000313" key="8">
    <source>
        <dbReference type="Proteomes" id="UP000613401"/>
    </source>
</evidence>
<dbReference type="GO" id="GO:0004312">
    <property type="term" value="F:fatty acid synthase activity"/>
    <property type="evidence" value="ECO:0007669"/>
    <property type="project" value="TreeGrafter"/>
</dbReference>
<dbReference type="GO" id="GO:0006633">
    <property type="term" value="P:fatty acid biosynthetic process"/>
    <property type="evidence" value="ECO:0007669"/>
    <property type="project" value="TreeGrafter"/>
</dbReference>
<dbReference type="InterPro" id="IPR020806">
    <property type="entry name" value="PKS_PP-bd"/>
</dbReference>
<keyword evidence="3" id="KW-0560">Oxidoreductase</keyword>